<gene>
    <name evidence="5" type="ORF">CVT25_003851</name>
</gene>
<dbReference type="STRING" id="93625.A0A409WY02"/>
<sequence>MSPYNKPGALGTRVRRNVKDLSPQEWGRFVNALKVMKARTRPGAVVSIYDEFTALHMGAVEMNRNWRRSHEHLGSVYVSEDGPADPAHDNPGRVFLPWHRQFLLEFECALQAIDPSVTLPYWDWTDHEFSKKLFSPAMVGSNGGHNKTGGAVINGPFSLDEGWSCNPVLHRPSWFRPLTAKRHDESESESKKDTEGVQQPSLGRSIVRYLGDFEDLATPADVVEFAKRKSVFGPSKLVVRNNVLTVADNCESSSKTDLLPRGTLYTGDALPFSVMQSALASSERSFNSQDSWDALEDTLEATEISNRTRLTPRELSPGFRWSVEGGPHMHNQTHDWFGFHTTILQDDQIVGASTMPVVACATADPIFFLHHCNVDRLWAEWQDSGHHGSIFYPKTGDPVWLYADMKAVVDDKPMRRYVYPNGHNLNDEMWPWNNEKIQTQREIQGLIPYFPYTITPEDTLDYRLMGYNYDTSTQLSVNSVSPVLVHLPSTQNERTYQIFPLYIQRSSRYLVAAKNTGKDHAHLGIQIYAEYERMFEHTFMEQGFQGESIEPEPDKDETNASTSCVWSLERGRYYVVVSAIVVEEGKVVQENPSISAKYEIGVATSLDFDMPNVPIQPGVIANPQVPQESCVYIANRRYAPIKLEAGRPQFRLTQMKGTHELFGINVYQSAGLVDVKFEATKGMDALVQLYGPFDLDNDQLPHFDMDGKPVEGETLTQLSSRVQIASSEGCCKRLGSGISSLVTPGRYIVLVFHCSIGHNEHRVYKVSYNFDAAAKIRELELGRVDVVMPRSGRAVNELYRVSGKNGMPLVTQRGEIYNINTVADDAKTQTQIRLAVFAYSSGDILGQEESDTERYVSYNEAFWGGDTVTFGVDEDRLNQNKDFNPAIMIGSLK</sequence>
<dbReference type="InterPro" id="IPR050316">
    <property type="entry name" value="Tyrosinase/Hemocyanin"/>
</dbReference>
<proteinExistence type="predicted"/>
<accession>A0A409WY02</accession>
<organism evidence="5 6">
    <name type="scientific">Psilocybe cyanescens</name>
    <dbReference type="NCBI Taxonomy" id="93625"/>
    <lineage>
        <taxon>Eukaryota</taxon>
        <taxon>Fungi</taxon>
        <taxon>Dikarya</taxon>
        <taxon>Basidiomycota</taxon>
        <taxon>Agaricomycotina</taxon>
        <taxon>Agaricomycetes</taxon>
        <taxon>Agaricomycetidae</taxon>
        <taxon>Agaricales</taxon>
        <taxon>Agaricineae</taxon>
        <taxon>Strophariaceae</taxon>
        <taxon>Psilocybe</taxon>
    </lineage>
</organism>
<dbReference type="Gene3D" id="1.10.1280.10">
    <property type="entry name" value="Di-copper center containing domain from catechol oxidase"/>
    <property type="match status" value="2"/>
</dbReference>
<dbReference type="OrthoDB" id="6132182at2759"/>
<dbReference type="EMBL" id="NHYD01003017">
    <property type="protein sequence ID" value="PPQ83404.1"/>
    <property type="molecule type" value="Genomic_DNA"/>
</dbReference>
<dbReference type="Pfam" id="PF00264">
    <property type="entry name" value="Tyrosinase"/>
    <property type="match status" value="1"/>
</dbReference>
<evidence type="ECO:0000256" key="2">
    <source>
        <dbReference type="ARBA" id="ARBA00023008"/>
    </source>
</evidence>
<evidence type="ECO:0000313" key="6">
    <source>
        <dbReference type="Proteomes" id="UP000283269"/>
    </source>
</evidence>
<dbReference type="PRINTS" id="PR00092">
    <property type="entry name" value="TYROSINASE"/>
</dbReference>
<dbReference type="SUPFAM" id="SSF48056">
    <property type="entry name" value="Di-copper centre-containing domain"/>
    <property type="match status" value="1"/>
</dbReference>
<dbReference type="GO" id="GO:0046872">
    <property type="term" value="F:metal ion binding"/>
    <property type="evidence" value="ECO:0007669"/>
    <property type="project" value="UniProtKB-KW"/>
</dbReference>
<evidence type="ECO:0000256" key="1">
    <source>
        <dbReference type="ARBA" id="ARBA00022723"/>
    </source>
</evidence>
<dbReference type="Proteomes" id="UP000283269">
    <property type="component" value="Unassembled WGS sequence"/>
</dbReference>
<feature type="region of interest" description="Disordered" evidence="3">
    <location>
        <begin position="180"/>
        <end position="199"/>
    </location>
</feature>
<dbReference type="InterPro" id="IPR008922">
    <property type="entry name" value="Di-copper_centre_dom_sf"/>
</dbReference>
<keyword evidence="2" id="KW-0186">Copper</keyword>
<comment type="caution">
    <text evidence="5">The sequence shown here is derived from an EMBL/GenBank/DDBJ whole genome shotgun (WGS) entry which is preliminary data.</text>
</comment>
<reference evidence="5 6" key="1">
    <citation type="journal article" date="2018" name="Evol. Lett.">
        <title>Horizontal gene cluster transfer increased hallucinogenic mushroom diversity.</title>
        <authorList>
            <person name="Reynolds H.T."/>
            <person name="Vijayakumar V."/>
            <person name="Gluck-Thaler E."/>
            <person name="Korotkin H.B."/>
            <person name="Matheny P.B."/>
            <person name="Slot J.C."/>
        </authorList>
    </citation>
    <scope>NUCLEOTIDE SEQUENCE [LARGE SCALE GENOMIC DNA]</scope>
    <source>
        <strain evidence="5 6">2631</strain>
    </source>
</reference>
<protein>
    <recommendedName>
        <fullName evidence="4">Tyrosinase copper-binding domain-containing protein</fullName>
    </recommendedName>
</protein>
<feature type="domain" description="Tyrosinase copper-binding" evidence="4">
    <location>
        <begin position="364"/>
        <end position="375"/>
    </location>
</feature>
<dbReference type="PANTHER" id="PTHR11474">
    <property type="entry name" value="TYROSINASE FAMILY MEMBER"/>
    <property type="match status" value="1"/>
</dbReference>
<evidence type="ECO:0000313" key="5">
    <source>
        <dbReference type="EMBL" id="PPQ83404.1"/>
    </source>
</evidence>
<dbReference type="AlphaFoldDB" id="A0A409WY02"/>
<keyword evidence="6" id="KW-1185">Reference proteome</keyword>
<dbReference type="PANTHER" id="PTHR11474:SF126">
    <property type="entry name" value="TYROSINASE-LIKE PROTEIN TYR-1-RELATED"/>
    <property type="match status" value="1"/>
</dbReference>
<dbReference type="GO" id="GO:0016491">
    <property type="term" value="F:oxidoreductase activity"/>
    <property type="evidence" value="ECO:0007669"/>
    <property type="project" value="InterPro"/>
</dbReference>
<dbReference type="PROSITE" id="PS00498">
    <property type="entry name" value="TYROSINASE_2"/>
    <property type="match status" value="1"/>
</dbReference>
<name>A0A409WY02_PSICY</name>
<feature type="compositionally biased region" description="Basic and acidic residues" evidence="3">
    <location>
        <begin position="181"/>
        <end position="195"/>
    </location>
</feature>
<evidence type="ECO:0000259" key="4">
    <source>
        <dbReference type="PROSITE" id="PS00498"/>
    </source>
</evidence>
<dbReference type="InterPro" id="IPR002227">
    <property type="entry name" value="Tyrosinase_Cu-bd"/>
</dbReference>
<keyword evidence="1" id="KW-0479">Metal-binding</keyword>
<evidence type="ECO:0000256" key="3">
    <source>
        <dbReference type="SAM" id="MobiDB-lite"/>
    </source>
</evidence>
<dbReference type="InParanoid" id="A0A409WY02"/>